<proteinExistence type="inferred from homology"/>
<accession>A0ABT3GY49</accession>
<dbReference type="InterPro" id="IPR050268">
    <property type="entry name" value="NADH-dep_flavin_reductase"/>
</dbReference>
<dbReference type="Gene3D" id="2.30.110.10">
    <property type="entry name" value="Electron Transport, Fmn-binding Protein, Chain A"/>
    <property type="match status" value="1"/>
</dbReference>
<feature type="domain" description="Flavin reductase like" evidence="3">
    <location>
        <begin position="114"/>
        <end position="260"/>
    </location>
</feature>
<dbReference type="InterPro" id="IPR002563">
    <property type="entry name" value="Flavin_Rdtase-like_dom"/>
</dbReference>
<protein>
    <submittedName>
        <fullName evidence="4">Flavin reductase family protein</fullName>
    </submittedName>
</protein>
<gene>
    <name evidence="4" type="ORF">OKW52_09480</name>
</gene>
<dbReference type="Pfam" id="PF01613">
    <property type="entry name" value="Flavin_Reduct"/>
    <property type="match status" value="1"/>
</dbReference>
<dbReference type="EMBL" id="JAPDFL010000001">
    <property type="protein sequence ID" value="MCW1932480.1"/>
    <property type="molecule type" value="Genomic_DNA"/>
</dbReference>
<dbReference type="InterPro" id="IPR012349">
    <property type="entry name" value="Split_barrel_FMN-bd"/>
</dbReference>
<dbReference type="RefSeq" id="WP_264505475.1">
    <property type="nucleotide sequence ID" value="NZ_JAPDFL010000001.1"/>
</dbReference>
<comment type="caution">
    <text evidence="4">The sequence shown here is derived from an EMBL/GenBank/DDBJ whole genome shotgun (WGS) entry which is preliminary data.</text>
</comment>
<keyword evidence="2" id="KW-0560">Oxidoreductase</keyword>
<sequence length="265" mass="28055">MRIVLTAGAAPRLESAKDFKRFSIALEATLTAERSAAVAPVAELEDADHAWVRPDAIRAISPFAGQPDWENGFAAMVGFAVKHGWVDTQGRIRAHIETIEALPPVDADAFRQAMRRFASGVCIVAAGDGEARCGMTVSAFSSVSAEPPIVLVCLNRRAAAHACVTSAPSFSINILRADQTEEAMLFAGQRVRHGAARFDHDWEAGDHGAPLLKTALQSLTCTSLAQHEAGSHTVLIGRVVSVTAGSPDAALVNYDGALGRFDRAS</sequence>
<evidence type="ECO:0000313" key="5">
    <source>
        <dbReference type="Proteomes" id="UP001208938"/>
    </source>
</evidence>
<dbReference type="SUPFAM" id="SSF50475">
    <property type="entry name" value="FMN-binding split barrel"/>
    <property type="match status" value="1"/>
</dbReference>
<reference evidence="4 5" key="1">
    <citation type="submission" date="2022-10" db="EMBL/GenBank/DDBJ databases">
        <title>Pararhodobacter sp. nov., isolated from marine algae.</title>
        <authorList>
            <person name="Choi B.J."/>
            <person name="Kim J.M."/>
            <person name="Lee J.K."/>
            <person name="Choi D.G."/>
            <person name="Jeon C.O."/>
        </authorList>
    </citation>
    <scope>NUCLEOTIDE SEQUENCE [LARGE SCALE GENOMIC DNA]</scope>
    <source>
        <strain evidence="4 5">ZQ420</strain>
    </source>
</reference>
<evidence type="ECO:0000256" key="1">
    <source>
        <dbReference type="ARBA" id="ARBA00008898"/>
    </source>
</evidence>
<evidence type="ECO:0000256" key="2">
    <source>
        <dbReference type="ARBA" id="ARBA00023002"/>
    </source>
</evidence>
<dbReference type="PANTHER" id="PTHR30466:SF11">
    <property type="entry name" value="FLAVIN-DEPENDENT MONOOXYGENASE, REDUCTASE SUBUNIT HSAB"/>
    <property type="match status" value="1"/>
</dbReference>
<evidence type="ECO:0000259" key="3">
    <source>
        <dbReference type="SMART" id="SM00903"/>
    </source>
</evidence>
<name>A0ABT3GY49_9RHOB</name>
<comment type="similarity">
    <text evidence="1">Belongs to the non-flavoprotein flavin reductase family.</text>
</comment>
<keyword evidence="5" id="KW-1185">Reference proteome</keyword>
<dbReference type="PANTHER" id="PTHR30466">
    <property type="entry name" value="FLAVIN REDUCTASE"/>
    <property type="match status" value="1"/>
</dbReference>
<dbReference type="SMART" id="SM00903">
    <property type="entry name" value="Flavin_Reduct"/>
    <property type="match status" value="1"/>
</dbReference>
<dbReference type="Proteomes" id="UP001208938">
    <property type="component" value="Unassembled WGS sequence"/>
</dbReference>
<evidence type="ECO:0000313" key="4">
    <source>
        <dbReference type="EMBL" id="MCW1932480.1"/>
    </source>
</evidence>
<organism evidence="4 5">
    <name type="scientific">Pararhodobacter zhoushanensis</name>
    <dbReference type="NCBI Taxonomy" id="2479545"/>
    <lineage>
        <taxon>Bacteria</taxon>
        <taxon>Pseudomonadati</taxon>
        <taxon>Pseudomonadota</taxon>
        <taxon>Alphaproteobacteria</taxon>
        <taxon>Rhodobacterales</taxon>
        <taxon>Paracoccaceae</taxon>
        <taxon>Pararhodobacter</taxon>
    </lineage>
</organism>